<evidence type="ECO:0000313" key="3">
    <source>
        <dbReference type="Proteomes" id="UP000238701"/>
    </source>
</evidence>
<dbReference type="EMBL" id="OMOD01000024">
    <property type="protein sequence ID" value="SPF33647.1"/>
    <property type="molecule type" value="Genomic_DNA"/>
</dbReference>
<protein>
    <recommendedName>
        <fullName evidence="1">RsbT co-antagonist protein RsbRD N-terminal domain-containing protein</fullName>
    </recommendedName>
</protein>
<accession>A0A2U3K238</accession>
<name>A0A2U3K238_9BACT</name>
<dbReference type="Pfam" id="PF14361">
    <property type="entry name" value="RsbRD_N"/>
    <property type="match status" value="1"/>
</dbReference>
<evidence type="ECO:0000313" key="2">
    <source>
        <dbReference type="EMBL" id="SPF33647.1"/>
    </source>
</evidence>
<organism evidence="2 3">
    <name type="scientific">Candidatus Sulfotelmatobacter kueseliae</name>
    <dbReference type="NCBI Taxonomy" id="2042962"/>
    <lineage>
        <taxon>Bacteria</taxon>
        <taxon>Pseudomonadati</taxon>
        <taxon>Acidobacteriota</taxon>
        <taxon>Terriglobia</taxon>
        <taxon>Terriglobales</taxon>
        <taxon>Candidatus Korobacteraceae</taxon>
        <taxon>Candidatus Sulfotelmatobacter</taxon>
    </lineage>
</organism>
<proteinExistence type="predicted"/>
<dbReference type="Gene3D" id="1.10.490.70">
    <property type="entry name" value="Histidine kinase N-terminal domain"/>
    <property type="match status" value="1"/>
</dbReference>
<reference evidence="3" key="1">
    <citation type="submission" date="2018-02" db="EMBL/GenBank/DDBJ databases">
        <authorList>
            <person name="Hausmann B."/>
        </authorList>
    </citation>
    <scope>NUCLEOTIDE SEQUENCE [LARGE SCALE GENOMIC DNA]</scope>
    <source>
        <strain evidence="3">Peat soil MAG SbA1</strain>
    </source>
</reference>
<feature type="domain" description="RsbT co-antagonist protein RsbRD N-terminal" evidence="1">
    <location>
        <begin position="34"/>
        <end position="154"/>
    </location>
</feature>
<dbReference type="Proteomes" id="UP000238701">
    <property type="component" value="Unassembled WGS sequence"/>
</dbReference>
<sequence length="156" mass="18314">MMFSYRLVRLIESHADALAGGLEEKVQTSSQVSHFRTIPGHELRERVYEIYRHLGEWLLGKNELDIEHRYREIGARRARQGVPLSEVIQAIVLTKENLWEFLKSEAVTDRAVEIMGELELLQMLEMFFDRAIYYAAVGYEEETSRTPRREETLRAQ</sequence>
<dbReference type="AlphaFoldDB" id="A0A2U3K238"/>
<dbReference type="InterPro" id="IPR025751">
    <property type="entry name" value="RsbRD_N_dom"/>
</dbReference>
<gene>
    <name evidence="2" type="ORF">SBA1_120024</name>
</gene>
<dbReference type="OrthoDB" id="129466at2"/>
<evidence type="ECO:0000259" key="1">
    <source>
        <dbReference type="Pfam" id="PF14361"/>
    </source>
</evidence>